<gene>
    <name evidence="1" type="ORF">TNCT_600561</name>
</gene>
<keyword evidence="2" id="KW-1185">Reference proteome</keyword>
<sequence>MSLLRMSLNLMRKTLVETAEDALAGLLRCLLELLRMSCWRLLGMYWNCEDVPCWETTEVTLWMLRITLSLLEHIAWHALI</sequence>
<organism evidence="1 2">
    <name type="scientific">Trichonephila clavata</name>
    <name type="common">Joro spider</name>
    <name type="synonym">Nephila clavata</name>
    <dbReference type="NCBI Taxonomy" id="2740835"/>
    <lineage>
        <taxon>Eukaryota</taxon>
        <taxon>Metazoa</taxon>
        <taxon>Ecdysozoa</taxon>
        <taxon>Arthropoda</taxon>
        <taxon>Chelicerata</taxon>
        <taxon>Arachnida</taxon>
        <taxon>Araneae</taxon>
        <taxon>Araneomorphae</taxon>
        <taxon>Entelegynae</taxon>
        <taxon>Araneoidea</taxon>
        <taxon>Nephilidae</taxon>
        <taxon>Trichonephila</taxon>
    </lineage>
</organism>
<dbReference type="Proteomes" id="UP000887116">
    <property type="component" value="Unassembled WGS sequence"/>
</dbReference>
<evidence type="ECO:0000313" key="2">
    <source>
        <dbReference type="Proteomes" id="UP000887116"/>
    </source>
</evidence>
<name>A0A8X6HTQ5_TRICU</name>
<reference evidence="1" key="1">
    <citation type="submission" date="2020-07" db="EMBL/GenBank/DDBJ databases">
        <title>Multicomponent nature underlies the extraordinary mechanical properties of spider dragline silk.</title>
        <authorList>
            <person name="Kono N."/>
            <person name="Nakamura H."/>
            <person name="Mori M."/>
            <person name="Yoshida Y."/>
            <person name="Ohtoshi R."/>
            <person name="Malay A.D."/>
            <person name="Moran D.A.P."/>
            <person name="Tomita M."/>
            <person name="Numata K."/>
            <person name="Arakawa K."/>
        </authorList>
    </citation>
    <scope>NUCLEOTIDE SEQUENCE</scope>
</reference>
<evidence type="ECO:0000313" key="1">
    <source>
        <dbReference type="EMBL" id="GFR29957.1"/>
    </source>
</evidence>
<comment type="caution">
    <text evidence="1">The sequence shown here is derived from an EMBL/GenBank/DDBJ whole genome shotgun (WGS) entry which is preliminary data.</text>
</comment>
<protein>
    <submittedName>
        <fullName evidence="1">Uncharacterized protein</fullName>
    </submittedName>
</protein>
<dbReference type="AlphaFoldDB" id="A0A8X6HTQ5"/>
<proteinExistence type="predicted"/>
<accession>A0A8X6HTQ5</accession>
<dbReference type="EMBL" id="BMAO01039227">
    <property type="protein sequence ID" value="GFR29957.1"/>
    <property type="molecule type" value="Genomic_DNA"/>
</dbReference>